<gene>
    <name evidence="1" type="ORF">LX78_01563</name>
</gene>
<dbReference type="RefSeq" id="WP_109682087.1">
    <property type="nucleotide sequence ID" value="NZ_QGGP01000003.1"/>
</dbReference>
<comment type="caution">
    <text evidence="1">The sequence shown here is derived from an EMBL/GenBank/DDBJ whole genome shotgun (WGS) entry which is preliminary data.</text>
</comment>
<keyword evidence="2" id="KW-1185">Reference proteome</keyword>
<name>A0A316DMF8_9FLAO</name>
<evidence type="ECO:0000313" key="1">
    <source>
        <dbReference type="EMBL" id="PWK19085.1"/>
    </source>
</evidence>
<dbReference type="EMBL" id="QGGP01000003">
    <property type="protein sequence ID" value="PWK19085.1"/>
    <property type="molecule type" value="Genomic_DNA"/>
</dbReference>
<evidence type="ECO:0000313" key="2">
    <source>
        <dbReference type="Proteomes" id="UP000245430"/>
    </source>
</evidence>
<reference evidence="1 2" key="1">
    <citation type="submission" date="2018-05" db="EMBL/GenBank/DDBJ databases">
        <title>Genomic Encyclopedia of Archaeal and Bacterial Type Strains, Phase II (KMG-II): from individual species to whole genera.</title>
        <authorList>
            <person name="Goeker M."/>
        </authorList>
    </citation>
    <scope>NUCLEOTIDE SEQUENCE [LARGE SCALE GENOMIC DNA]</scope>
    <source>
        <strain evidence="1 2">DSM 22637</strain>
    </source>
</reference>
<sequence>MLEPIKYTTISSICVRDIIFYEKTNDEYLISFCKLNHISYLPGKDRRSCYKLNGNKFELIKKIPEELICYPHDLIFSESTIRKFTNGNHDEVMFVMDRGMIKAVVHIVDYNNNELYVELFRLLLKFEKNVRKLLEKCGKKNEDVLEYFEIESLNSTFFLEKIEYYKSESGKSRILNSNIFEAFYLRDLLLFSYHANILDKRDVNLKKITTIRNWVAHSREVIYINPDSKHPIYNIEGLKEFVENVQSLFRAFDHVEMKILDI</sequence>
<dbReference type="OrthoDB" id="1445058at2"/>
<proteinExistence type="predicted"/>
<dbReference type="Proteomes" id="UP000245430">
    <property type="component" value="Unassembled WGS sequence"/>
</dbReference>
<dbReference type="AlphaFoldDB" id="A0A316DMF8"/>
<protein>
    <submittedName>
        <fullName evidence="1">Uncharacterized protein</fullName>
    </submittedName>
</protein>
<organism evidence="1 2">
    <name type="scientific">Xanthomarina spongicola</name>
    <dbReference type="NCBI Taxonomy" id="570520"/>
    <lineage>
        <taxon>Bacteria</taxon>
        <taxon>Pseudomonadati</taxon>
        <taxon>Bacteroidota</taxon>
        <taxon>Flavobacteriia</taxon>
        <taxon>Flavobacteriales</taxon>
        <taxon>Flavobacteriaceae</taxon>
        <taxon>Xanthomarina</taxon>
    </lineage>
</organism>
<accession>A0A316DMF8</accession>